<evidence type="ECO:0000313" key="3">
    <source>
        <dbReference type="Proteomes" id="UP000178254"/>
    </source>
</evidence>
<comment type="caution">
    <text evidence="2">The sequence shown here is derived from an EMBL/GenBank/DDBJ whole genome shotgun (WGS) entry which is preliminary data.</text>
</comment>
<evidence type="ECO:0000313" key="2">
    <source>
        <dbReference type="EMBL" id="OGH93751.1"/>
    </source>
</evidence>
<dbReference type="InterPro" id="IPR043519">
    <property type="entry name" value="NT_sf"/>
</dbReference>
<dbReference type="InterPro" id="IPR015797">
    <property type="entry name" value="NUDIX_hydrolase-like_dom_sf"/>
</dbReference>
<dbReference type="Pfam" id="PF00293">
    <property type="entry name" value="NUDIX"/>
    <property type="match status" value="1"/>
</dbReference>
<reference evidence="2 3" key="1">
    <citation type="journal article" date="2016" name="Nat. Commun.">
        <title>Thousands of microbial genomes shed light on interconnected biogeochemical processes in an aquifer system.</title>
        <authorList>
            <person name="Anantharaman K."/>
            <person name="Brown C.T."/>
            <person name="Hug L.A."/>
            <person name="Sharon I."/>
            <person name="Castelle C.J."/>
            <person name="Probst A.J."/>
            <person name="Thomas B.C."/>
            <person name="Singh A."/>
            <person name="Wilkins M.J."/>
            <person name="Karaoz U."/>
            <person name="Brodie E.L."/>
            <person name="Williams K.H."/>
            <person name="Hubbard S.S."/>
            <person name="Banfield J.F."/>
        </authorList>
    </citation>
    <scope>NUCLEOTIDE SEQUENCE [LARGE SCALE GENOMIC DNA]</scope>
</reference>
<name>A0A1F6PC66_9BACT</name>
<gene>
    <name evidence="2" type="ORF">A2538_02625</name>
</gene>
<dbReference type="SUPFAM" id="SSF55811">
    <property type="entry name" value="Nudix"/>
    <property type="match status" value="1"/>
</dbReference>
<dbReference type="STRING" id="1798709.A2538_02625"/>
<evidence type="ECO:0000259" key="1">
    <source>
        <dbReference type="PROSITE" id="PS51462"/>
    </source>
</evidence>
<dbReference type="SUPFAM" id="SSF81301">
    <property type="entry name" value="Nucleotidyltransferase"/>
    <property type="match status" value="1"/>
</dbReference>
<dbReference type="Gene3D" id="3.90.79.10">
    <property type="entry name" value="Nucleoside Triphosphate Pyrophosphohydrolase"/>
    <property type="match status" value="1"/>
</dbReference>
<dbReference type="PANTHER" id="PTHR10885:SF0">
    <property type="entry name" value="ISOPENTENYL-DIPHOSPHATE DELTA-ISOMERASE"/>
    <property type="match status" value="1"/>
</dbReference>
<accession>A0A1F6PC66</accession>
<sequence length="423" mass="48857">MGSYLEINDTLCITNMDTHRSQLKQMERALVKLLRKKLGKNLVSLLAVGSYGNYDFIDGYSDYDVMALVRSAVNISETEIDKLSKKYSIDIQCYTTLDADFNNRIKNNNQATRFIGNLGLIKLKKQSRILYGKNVIKLIPEVKKIIQRDLTNELQFEYEHATSANPGWNIFNREPRKWINYIINMSNCLLLSKGVTVKKKNIPGALAKCCPNFLGIQYVKKAILLRQTKKVLNLSKIEKNNLKKTLQLFLEEYKKTIKPKIIIVDKNDKIIGHKKREDVKQKDIYRVSALWVQNSKGNILLAQRAFNKSHDPGKWGVAVAGTNDQGETYESNIIKETEEEIGLKNVKIIKGEKIRYTGKHNFFSQRFFATIDKPISQFKIQKSEVAAIKWFKRKELSKKVKAHPERFLKSIGNFEEIFKKNNQ</sequence>
<dbReference type="EMBL" id="MFRE01000022">
    <property type="protein sequence ID" value="OGH93751.1"/>
    <property type="molecule type" value="Genomic_DNA"/>
</dbReference>
<proteinExistence type="predicted"/>
<dbReference type="PROSITE" id="PS51462">
    <property type="entry name" value="NUDIX"/>
    <property type="match status" value="1"/>
</dbReference>
<dbReference type="Proteomes" id="UP000178254">
    <property type="component" value="Unassembled WGS sequence"/>
</dbReference>
<dbReference type="AlphaFoldDB" id="A0A1F6PC66"/>
<dbReference type="PANTHER" id="PTHR10885">
    <property type="entry name" value="ISOPENTENYL-DIPHOSPHATE DELTA-ISOMERASE"/>
    <property type="match status" value="1"/>
</dbReference>
<protein>
    <recommendedName>
        <fullName evidence="1">Nudix hydrolase domain-containing protein</fullName>
    </recommendedName>
</protein>
<feature type="domain" description="Nudix hydrolase" evidence="1">
    <location>
        <begin position="283"/>
        <end position="415"/>
    </location>
</feature>
<dbReference type="GO" id="GO:0003824">
    <property type="term" value="F:catalytic activity"/>
    <property type="evidence" value="ECO:0007669"/>
    <property type="project" value="UniProtKB-ARBA"/>
</dbReference>
<organism evidence="2 3">
    <name type="scientific">Candidatus Magasanikbacteria bacterium RIFOXYD2_FULL_41_14</name>
    <dbReference type="NCBI Taxonomy" id="1798709"/>
    <lineage>
        <taxon>Bacteria</taxon>
        <taxon>Candidatus Magasanikiibacteriota</taxon>
    </lineage>
</organism>
<dbReference type="InterPro" id="IPR000086">
    <property type="entry name" value="NUDIX_hydrolase_dom"/>
</dbReference>